<dbReference type="EMBL" id="QGHF01000001">
    <property type="protein sequence ID" value="PWL00443.1"/>
    <property type="molecule type" value="Genomic_DNA"/>
</dbReference>
<dbReference type="STRING" id="574096.HA38_00605"/>
<evidence type="ECO:0000313" key="2">
    <source>
        <dbReference type="EMBL" id="PWL00443.1"/>
    </source>
</evidence>
<dbReference type="Proteomes" id="UP000245981">
    <property type="component" value="Unassembled WGS sequence"/>
</dbReference>
<dbReference type="CDD" id="cd07040">
    <property type="entry name" value="HP"/>
    <property type="match status" value="1"/>
</dbReference>
<accession>A0A2V2BMY1</accession>
<evidence type="ECO:0000313" key="3">
    <source>
        <dbReference type="Proteomes" id="UP000245981"/>
    </source>
</evidence>
<evidence type="ECO:0008006" key="4">
    <source>
        <dbReference type="Google" id="ProtNLM"/>
    </source>
</evidence>
<sequence>MKKIFVLLFGLTIIIPLSADADSTYVFFRHGEKPDNTSGQLTCKGLNRALKLPAVLLSRYGNPDALYASAPKEDKTGSSLRPLSTIIPLAVEISKPVILRFHADKPGKLVSDLLSEKQVPLTFIAWEHKNLVTAARTLVEKTGGDAGQIPDWPSADFDSLYVVKIDDQQHFKSFSHETEGLNGVSTECPDSAHH</sequence>
<feature type="signal peptide" evidence="1">
    <location>
        <begin position="1"/>
        <end position="21"/>
    </location>
</feature>
<protein>
    <recommendedName>
        <fullName evidence="4">Histidine phosphatase superfamily protein (Branch 1)</fullName>
    </recommendedName>
</protein>
<dbReference type="RefSeq" id="WP_109716190.1">
    <property type="nucleotide sequence ID" value="NZ_JBNUML010000003.1"/>
</dbReference>
<gene>
    <name evidence="2" type="ORF">C7431_101249</name>
</gene>
<dbReference type="AlphaFoldDB" id="A0A2V2BMY1"/>
<reference evidence="2 3" key="1">
    <citation type="submission" date="2018-05" db="EMBL/GenBank/DDBJ databases">
        <title>Genomic Encyclopedia of Type Strains, Phase IV (KMG-V): Genome sequencing to study the core and pangenomes of soil and plant-associated prokaryotes.</title>
        <authorList>
            <person name="Whitman W."/>
        </authorList>
    </citation>
    <scope>NUCLEOTIDE SEQUENCE [LARGE SCALE GENOMIC DNA]</scope>
    <source>
        <strain evidence="2 3">PNA 200-10</strain>
    </source>
</reference>
<name>A0A2V2BMY1_9GAMM</name>
<organism evidence="2 3">
    <name type="scientific">Pantoea allii</name>
    <dbReference type="NCBI Taxonomy" id="574096"/>
    <lineage>
        <taxon>Bacteria</taxon>
        <taxon>Pseudomonadati</taxon>
        <taxon>Pseudomonadota</taxon>
        <taxon>Gammaproteobacteria</taxon>
        <taxon>Enterobacterales</taxon>
        <taxon>Erwiniaceae</taxon>
        <taxon>Pantoea</taxon>
    </lineage>
</organism>
<comment type="caution">
    <text evidence="2">The sequence shown here is derived from an EMBL/GenBank/DDBJ whole genome shotgun (WGS) entry which is preliminary data.</text>
</comment>
<evidence type="ECO:0000256" key="1">
    <source>
        <dbReference type="SAM" id="SignalP"/>
    </source>
</evidence>
<keyword evidence="1" id="KW-0732">Signal</keyword>
<feature type="chain" id="PRO_5016052815" description="Histidine phosphatase superfamily protein (Branch 1)" evidence="1">
    <location>
        <begin position="22"/>
        <end position="194"/>
    </location>
</feature>
<dbReference type="OrthoDB" id="7001291at2"/>
<proteinExistence type="predicted"/>